<sequence length="431" mass="48998">MTIKSAETNEKNILSGGILNLEGSLIVMNDPENKILVELLCNNDKAFSVEWGFEDPNNDNALMIEAYNDGIVKLGKRNDPLAKYWYQYQNYVITSDNSDNTTAISNINNFKTAILFNPSGVGGDDYIIVAKVKNSEGKVIKTVRSQILRVVRKIQFDKLYHMKGVRSLLQYASSENIQKYFNKAFIIYEAPANSIELEDRLSVKYLAQYDRNNEVTHEYKWTDIAAPVDYNPPIRKSNGNIVYTEKLSEEEKLNCNSQSIMDKADSWKKRLLRLKKECTENWKNDINLANAIVSVNRYHIMYGNDNDPDAFYNPFQPCSSVPITINGFTTYAGSGLWITAPVGGMNLNNGITIILEWITGDEDITNVIAHEIAHTTNDFVNGRPIMYRDEFGPGDHSQTNGEGLMEPKPFRYGKIIDFSKEEIKILRGYKK</sequence>
<evidence type="ECO:0000313" key="2">
    <source>
        <dbReference type="Proteomes" id="UP000500961"/>
    </source>
</evidence>
<accession>A0A7D4BE15</accession>
<name>A0A7D4BE15_9BACT</name>
<dbReference type="RefSeq" id="WP_173074882.1">
    <property type="nucleotide sequence ID" value="NZ_CP041345.1"/>
</dbReference>
<evidence type="ECO:0000313" key="1">
    <source>
        <dbReference type="EMBL" id="QKG80283.1"/>
    </source>
</evidence>
<reference evidence="1 2" key="1">
    <citation type="submission" date="2019-07" db="EMBL/GenBank/DDBJ databases">
        <title>Thalassofilum flectens gen. nov., sp. nov., a novel moderate thermophilic anaerobe from a shallow sea hot spring in Kunashir Island (Russia), representing a new family in the order Bacteroidales, and proposal of Thalassofilacea fam. nov.</title>
        <authorList>
            <person name="Kochetkova T.V."/>
            <person name="Podosokorskaya O.A."/>
            <person name="Novikov A."/>
            <person name="Elcheninov A.G."/>
            <person name="Toshchakov S.V."/>
            <person name="Kublanov I.V."/>
        </authorList>
    </citation>
    <scope>NUCLEOTIDE SEQUENCE [LARGE SCALE GENOMIC DNA]</scope>
    <source>
        <strain evidence="1 2">38-H</strain>
    </source>
</reference>
<dbReference type="EMBL" id="CP041345">
    <property type="protein sequence ID" value="QKG80283.1"/>
    <property type="molecule type" value="Genomic_DNA"/>
</dbReference>
<organism evidence="1 2">
    <name type="scientific">Tenuifilum thalassicum</name>
    <dbReference type="NCBI Taxonomy" id="2590900"/>
    <lineage>
        <taxon>Bacteria</taxon>
        <taxon>Pseudomonadati</taxon>
        <taxon>Bacteroidota</taxon>
        <taxon>Bacteroidia</taxon>
        <taxon>Bacteroidales</taxon>
        <taxon>Tenuifilaceae</taxon>
        <taxon>Tenuifilum</taxon>
    </lineage>
</organism>
<proteinExistence type="predicted"/>
<protein>
    <submittedName>
        <fullName evidence="1">Uncharacterized protein</fullName>
    </submittedName>
</protein>
<dbReference type="KEGG" id="ttz:FHG85_08425"/>
<dbReference type="Proteomes" id="UP000500961">
    <property type="component" value="Chromosome"/>
</dbReference>
<gene>
    <name evidence="1" type="ORF">FHG85_08425</name>
</gene>
<keyword evidence="2" id="KW-1185">Reference proteome</keyword>
<dbReference type="AlphaFoldDB" id="A0A7D4BE15"/>